<organism evidence="1">
    <name type="scientific">Lactobacillus delbrueckii subsp. lactis</name>
    <dbReference type="NCBI Taxonomy" id="29397"/>
    <lineage>
        <taxon>Bacteria</taxon>
        <taxon>Bacillati</taxon>
        <taxon>Bacillota</taxon>
        <taxon>Bacilli</taxon>
        <taxon>Lactobacillales</taxon>
        <taxon>Lactobacillaceae</taxon>
        <taxon>Lactobacillus</taxon>
    </lineage>
</organism>
<name>A0A061CUV1_LACDL</name>
<dbReference type="GeneID" id="69669414"/>
<protein>
    <submittedName>
        <fullName evidence="2">Cyclic-di-AMP receptor</fullName>
    </submittedName>
</protein>
<dbReference type="EMBL" id="JAJNUY010000010">
    <property type="protein sequence ID" value="MCD5563261.1"/>
    <property type="molecule type" value="Genomic_DNA"/>
</dbReference>
<dbReference type="Proteomes" id="UP001200334">
    <property type="component" value="Unassembled WGS sequence"/>
</dbReference>
<evidence type="ECO:0000313" key="3">
    <source>
        <dbReference type="Proteomes" id="UP001200334"/>
    </source>
</evidence>
<evidence type="ECO:0000313" key="2">
    <source>
        <dbReference type="EMBL" id="MCD5563261.1"/>
    </source>
</evidence>
<evidence type="ECO:0000313" key="1">
    <source>
        <dbReference type="EMBL" id="AZA15676.1"/>
    </source>
</evidence>
<accession>A0A061CUV1</accession>
<sequence>MKLIIAIVQSEDAKRLQAAFVDNNVGATKLASTGGFLREGNTTFLIGVEDEDVDGVLKLIEEHSQTREETINPGIHPGISFEQPIEPVNITVGGATVFVLPVDQFLHF</sequence>
<dbReference type="Gene3D" id="3.30.70.120">
    <property type="match status" value="1"/>
</dbReference>
<keyword evidence="2" id="KW-0675">Receptor</keyword>
<reference evidence="1" key="1">
    <citation type="submission" date="2018-07" db="EMBL/GenBank/DDBJ databases">
        <authorList>
            <person name="Somerville V."/>
        </authorList>
    </citation>
    <scope>NUCLEOTIDE SEQUENCE</scope>
    <source>
        <strain evidence="1">NWC_2_2</strain>
    </source>
</reference>
<dbReference type="RefSeq" id="WP_002876541.1">
    <property type="nucleotide sequence ID" value="NZ_BJLK01000008.1"/>
</dbReference>
<dbReference type="AlphaFoldDB" id="A0A061CUV1"/>
<dbReference type="InterPro" id="IPR010375">
    <property type="entry name" value="CdAMP_rec"/>
</dbReference>
<dbReference type="OrthoDB" id="9794275at2"/>
<dbReference type="Pfam" id="PF06153">
    <property type="entry name" value="CdAMP_rec"/>
    <property type="match status" value="1"/>
</dbReference>
<proteinExistence type="predicted"/>
<dbReference type="PANTHER" id="PTHR38456">
    <property type="entry name" value="CYCLIC DI-AMP RECEPTOR A"/>
    <property type="match status" value="1"/>
</dbReference>
<gene>
    <name evidence="1" type="ORF">DQL93_03165</name>
    <name evidence="2" type="ORF">LOB85_03710</name>
</gene>
<dbReference type="InterPro" id="IPR011322">
    <property type="entry name" value="N-reg_PII-like_a/b"/>
</dbReference>
<dbReference type="PANTHER" id="PTHR38456:SF1">
    <property type="entry name" value="CYCLIC DI-AMP RECEPTOR A"/>
    <property type="match status" value="1"/>
</dbReference>
<dbReference type="SUPFAM" id="SSF54913">
    <property type="entry name" value="GlnB-like"/>
    <property type="match status" value="1"/>
</dbReference>
<dbReference type="InterPro" id="IPR015867">
    <property type="entry name" value="N-reg_PII/ATP_PRibTrfase_C"/>
</dbReference>
<reference evidence="2 3" key="2">
    <citation type="submission" date="2021-12" db="EMBL/GenBank/DDBJ databases">
        <title>Antimicrobial susceptibility of Lactobacillus delbrueckii subsp. lactis obtained from milk products and other habitats.</title>
        <authorList>
            <person name="Shani N."/>
        </authorList>
    </citation>
    <scope>NUCLEOTIDE SEQUENCE [LARGE SCALE GENOMIC DNA]</scope>
    <source>
        <strain evidence="2 3">FAM 21755</strain>
    </source>
</reference>
<dbReference type="EMBL" id="CP031023">
    <property type="protein sequence ID" value="AZA15676.1"/>
    <property type="molecule type" value="Genomic_DNA"/>
</dbReference>